<reference evidence="1 2" key="1">
    <citation type="journal article" date="2019" name="Int. J. Syst. Evol. Microbiol.">
        <title>The Global Catalogue of Microorganisms (GCM) 10K type strain sequencing project: providing services to taxonomists for standard genome sequencing and annotation.</title>
        <authorList>
            <consortium name="The Broad Institute Genomics Platform"/>
            <consortium name="The Broad Institute Genome Sequencing Center for Infectious Disease"/>
            <person name="Wu L."/>
            <person name="Ma J."/>
        </authorList>
    </citation>
    <scope>NUCLEOTIDE SEQUENCE [LARGE SCALE GENOMIC DNA]</scope>
    <source>
        <strain evidence="1 2">CGMCC 1.3240</strain>
    </source>
</reference>
<gene>
    <name evidence="1" type="ORF">ACFQGH_17500</name>
</gene>
<dbReference type="PROSITE" id="PS51257">
    <property type="entry name" value="PROKAR_LIPOPROTEIN"/>
    <property type="match status" value="1"/>
</dbReference>
<dbReference type="EMBL" id="JBHSXQ010000006">
    <property type="protein sequence ID" value="MFC6906989.1"/>
    <property type="molecule type" value="Genomic_DNA"/>
</dbReference>
<organism evidence="1 2">
    <name type="scientific">Halalkalicoccus tibetensis</name>
    <dbReference type="NCBI Taxonomy" id="175632"/>
    <lineage>
        <taxon>Archaea</taxon>
        <taxon>Methanobacteriati</taxon>
        <taxon>Methanobacteriota</taxon>
        <taxon>Stenosarchaea group</taxon>
        <taxon>Halobacteria</taxon>
        <taxon>Halobacteriales</taxon>
        <taxon>Halococcaceae</taxon>
        <taxon>Halalkalicoccus</taxon>
    </lineage>
</organism>
<evidence type="ECO:0000313" key="2">
    <source>
        <dbReference type="Proteomes" id="UP001596312"/>
    </source>
</evidence>
<dbReference type="InterPro" id="IPR011050">
    <property type="entry name" value="Pectin_lyase_fold/virulence"/>
</dbReference>
<protein>
    <submittedName>
        <fullName evidence="1">Twin-arginine translocation signal domain-containing protein</fullName>
    </submittedName>
</protein>
<dbReference type="SUPFAM" id="SSF51126">
    <property type="entry name" value="Pectin lyase-like"/>
    <property type="match status" value="1"/>
</dbReference>
<keyword evidence="2" id="KW-1185">Reference proteome</keyword>
<dbReference type="RefSeq" id="WP_340605569.1">
    <property type="nucleotide sequence ID" value="NZ_JBBMXV010000006.1"/>
</dbReference>
<evidence type="ECO:0000313" key="1">
    <source>
        <dbReference type="EMBL" id="MFC6906989.1"/>
    </source>
</evidence>
<accession>A0ABD5VDJ0</accession>
<dbReference type="Proteomes" id="UP001596312">
    <property type="component" value="Unassembled WGS sequence"/>
</dbReference>
<name>A0ABD5VDJ0_9EURY</name>
<comment type="caution">
    <text evidence="1">The sequence shown here is derived from an EMBL/GenBank/DDBJ whole genome shotgun (WGS) entry which is preliminary data.</text>
</comment>
<proteinExistence type="predicted"/>
<dbReference type="AlphaFoldDB" id="A0ABD5VDJ0"/>
<sequence>MDRRQFLRDATAVATGTALGASAGCLELLGLTDRGPTGLGGGPTFQDVHRDEADTVVESASVLVDELNQDQTIWIPDDATIDMSGRSPTIQNATIASGRSEESSGALITTQDRGMTSPAMSDALFTLEGNARVTGVTIRGPHHDYTDSTIVPGYIPLAPGDTYAERQQWRDDWYARAISMQADSSQVDNCEIWGFSTGIMVGSRNTSVSPSILYSYIHNCMMTSSGYPIDVKRGTPPIYRCAFDAYRHALNGYGTADAGYIAVECDFGPHTASHILDMHGIHNNEDGSGSPDDLRYQWRAGGTMITRRCRIMPTNVIDETHHNHGPGYVNHNEGGHTPHVHVRGVPADGFYFENNICAHPSPDEAIDQSSVPGSYDTNENGWHNVYTEGNQWGVELSGEAQAEN</sequence>